<evidence type="ECO:0008006" key="4">
    <source>
        <dbReference type="Google" id="ProtNLM"/>
    </source>
</evidence>
<reference evidence="2 3" key="1">
    <citation type="journal article" date="2024" name="G3 (Bethesda)">
        <title>Genome assembly of Hibiscus sabdariffa L. provides insights into metabolisms of medicinal natural products.</title>
        <authorList>
            <person name="Kim T."/>
        </authorList>
    </citation>
    <scope>NUCLEOTIDE SEQUENCE [LARGE SCALE GENOMIC DNA]</scope>
    <source>
        <strain evidence="2">TK-2024</strain>
        <tissue evidence="2">Old leaves</tissue>
    </source>
</reference>
<keyword evidence="1" id="KW-0472">Membrane</keyword>
<dbReference type="Proteomes" id="UP001396334">
    <property type="component" value="Unassembled WGS sequence"/>
</dbReference>
<evidence type="ECO:0000313" key="2">
    <source>
        <dbReference type="EMBL" id="KAK9032529.1"/>
    </source>
</evidence>
<keyword evidence="1" id="KW-1133">Transmembrane helix</keyword>
<protein>
    <recommendedName>
        <fullName evidence="4">Transmembrane protein</fullName>
    </recommendedName>
</protein>
<name>A0ABR2T5P4_9ROSI</name>
<comment type="caution">
    <text evidence="2">The sequence shown here is derived from an EMBL/GenBank/DDBJ whole genome shotgun (WGS) entry which is preliminary data.</text>
</comment>
<keyword evidence="1" id="KW-0812">Transmembrane</keyword>
<keyword evidence="3" id="KW-1185">Reference proteome</keyword>
<evidence type="ECO:0000256" key="1">
    <source>
        <dbReference type="SAM" id="Phobius"/>
    </source>
</evidence>
<feature type="transmembrane region" description="Helical" evidence="1">
    <location>
        <begin position="65"/>
        <end position="86"/>
    </location>
</feature>
<evidence type="ECO:0000313" key="3">
    <source>
        <dbReference type="Proteomes" id="UP001396334"/>
    </source>
</evidence>
<accession>A0ABR2T5P4</accession>
<dbReference type="EMBL" id="JBBPBN010000009">
    <property type="protein sequence ID" value="KAK9032529.1"/>
    <property type="molecule type" value="Genomic_DNA"/>
</dbReference>
<gene>
    <name evidence="2" type="ORF">V6N11_056789</name>
</gene>
<sequence length="129" mass="14722">MMTIDRLVKWTWLLNNKMSCLVDSYHVKVQQLSVERGSEKGSSGGHDAYHAKECASLRVKRSKSAFWVSSSTTLFFILSLLVPCFLGETPLKLWVAYQPKTQHINFLSTPSRFSSWVFHAPTQLIQETV</sequence>
<organism evidence="2 3">
    <name type="scientific">Hibiscus sabdariffa</name>
    <name type="common">roselle</name>
    <dbReference type="NCBI Taxonomy" id="183260"/>
    <lineage>
        <taxon>Eukaryota</taxon>
        <taxon>Viridiplantae</taxon>
        <taxon>Streptophyta</taxon>
        <taxon>Embryophyta</taxon>
        <taxon>Tracheophyta</taxon>
        <taxon>Spermatophyta</taxon>
        <taxon>Magnoliopsida</taxon>
        <taxon>eudicotyledons</taxon>
        <taxon>Gunneridae</taxon>
        <taxon>Pentapetalae</taxon>
        <taxon>rosids</taxon>
        <taxon>malvids</taxon>
        <taxon>Malvales</taxon>
        <taxon>Malvaceae</taxon>
        <taxon>Malvoideae</taxon>
        <taxon>Hibiscus</taxon>
    </lineage>
</organism>
<proteinExistence type="predicted"/>